<evidence type="ECO:0000313" key="2">
    <source>
        <dbReference type="Proteomes" id="UP000007485"/>
    </source>
</evidence>
<evidence type="ECO:0000313" key="1">
    <source>
        <dbReference type="EMBL" id="ADY02410.1"/>
    </source>
</evidence>
<dbReference type="SUPFAM" id="SSF55718">
    <property type="entry name" value="SCP-like"/>
    <property type="match status" value="1"/>
</dbReference>
<dbReference type="GeneID" id="10289866"/>
<dbReference type="HOGENOM" id="CLU_128031_0_0_2"/>
<dbReference type="OrthoDB" id="26692at2157"/>
<dbReference type="RefSeq" id="WP_013605571.1">
    <property type="nucleotide sequence ID" value="NC_015151.1"/>
</dbReference>
<name>F0QXJ5_VULM7</name>
<keyword evidence="2" id="KW-1185">Reference proteome</keyword>
<dbReference type="eggNOG" id="arCOG01842">
    <property type="taxonomic scope" value="Archaea"/>
</dbReference>
<reference evidence="1 2" key="1">
    <citation type="journal article" date="2011" name="J. Bacteriol.">
        <title>Complete genome sequence of 'Vulcanisaeta moutnovskia' strain 768-28, a novel member of the hyperthermophilic crenarchaeal genus vulcanisaeta.</title>
        <authorList>
            <person name="Gumerov V.M."/>
            <person name="Mardanov A.V."/>
            <person name="Beletsky A.V."/>
            <person name="Prokofeva M.I."/>
            <person name="Bonch-Osmolovskaya E.A."/>
            <person name="Ravin N.V."/>
            <person name="Skryabin K.G."/>
        </authorList>
    </citation>
    <scope>NUCLEOTIDE SEQUENCE [LARGE SCALE GENOMIC DNA]</scope>
    <source>
        <strain evidence="1 2">768-28</strain>
    </source>
</reference>
<proteinExistence type="predicted"/>
<organism evidence="1 2">
    <name type="scientific">Vulcanisaeta moutnovskia (strain 768-28)</name>
    <dbReference type="NCBI Taxonomy" id="985053"/>
    <lineage>
        <taxon>Archaea</taxon>
        <taxon>Thermoproteota</taxon>
        <taxon>Thermoprotei</taxon>
        <taxon>Thermoproteales</taxon>
        <taxon>Thermoproteaceae</taxon>
        <taxon>Vulcanisaeta</taxon>
    </lineage>
</organism>
<gene>
    <name evidence="1" type="ordered locus">VMUT_2214</name>
</gene>
<dbReference type="Gene3D" id="3.30.1050.10">
    <property type="entry name" value="SCP2 sterol-binding domain"/>
    <property type="match status" value="1"/>
</dbReference>
<dbReference type="Proteomes" id="UP000007485">
    <property type="component" value="Chromosome"/>
</dbReference>
<evidence type="ECO:0008006" key="3">
    <source>
        <dbReference type="Google" id="ProtNLM"/>
    </source>
</evidence>
<sequence length="151" mass="17200">MSYIFPSREWCDALCSSLNNNEDFLNAINGWKIDVLLIGKNLSNNVITYLQKTYGINDIKYIGILLKFNNSCNEASFLINPNIDLYQYVVMANYDVWLKVLENLGDPITTMLSIFRKLEVKGNMATLVRLAANIVSPMARVIMKIPTEIIK</sequence>
<dbReference type="AlphaFoldDB" id="F0QXJ5"/>
<protein>
    <recommendedName>
        <fullName evidence="3">SCP2 domain-containing protein</fullName>
    </recommendedName>
</protein>
<dbReference type="KEGG" id="vmo:VMUT_2214"/>
<dbReference type="InterPro" id="IPR036527">
    <property type="entry name" value="SCP2_sterol-bd_dom_sf"/>
</dbReference>
<accession>F0QXJ5</accession>
<dbReference type="EMBL" id="CP002529">
    <property type="protein sequence ID" value="ADY02410.1"/>
    <property type="molecule type" value="Genomic_DNA"/>
</dbReference>